<gene>
    <name evidence="2" type="ORF">MOO44_00580</name>
</gene>
<evidence type="ECO:0000313" key="2">
    <source>
        <dbReference type="EMBL" id="UQS86169.1"/>
    </source>
</evidence>
<dbReference type="RefSeq" id="WP_260115977.1">
    <property type="nucleotide sequence ID" value="NZ_CP093360.1"/>
</dbReference>
<protein>
    <submittedName>
        <fullName evidence="2">Arm DNA-binding domain-containing protein</fullName>
    </submittedName>
</protein>
<geneLocation type="plasmid" evidence="2 3">
    <name>p1unnamed</name>
</geneLocation>
<feature type="domain" description="AP2-like integrase N-terminal" evidence="1">
    <location>
        <begin position="15"/>
        <end position="48"/>
    </location>
</feature>
<name>A0A976RQY7_9LACO</name>
<accession>A0A976RQY7</accession>
<evidence type="ECO:0000313" key="3">
    <source>
        <dbReference type="Proteomes" id="UP000831181"/>
    </source>
</evidence>
<sequence length="59" mass="6916">MESIKQYRTSDGKKKYYFRIYFGIKPQTGNKMNTTRRGFNTKKEAKIAICTAPLSLYKT</sequence>
<keyword evidence="3" id="KW-1185">Reference proteome</keyword>
<dbReference type="KEGG" id="lbe:MOO44_00580"/>
<proteinExistence type="predicted"/>
<evidence type="ECO:0000259" key="1">
    <source>
        <dbReference type="Pfam" id="PF14657"/>
    </source>
</evidence>
<keyword evidence="2" id="KW-0238">DNA-binding</keyword>
<dbReference type="GO" id="GO:0003677">
    <property type="term" value="F:DNA binding"/>
    <property type="evidence" value="ECO:0007669"/>
    <property type="project" value="UniProtKB-KW"/>
</dbReference>
<reference evidence="2" key="1">
    <citation type="journal article" date="2022" name="Int. J. Syst. Evol. Microbiol.">
        <title>Apilactobacillus apisilvae sp. nov., Nicolia spurrieriana gen. nov. sp. nov., Bombilactobacillus folatiphilus sp. nov. and Bombilactobacillus thymidiniphilus sp. nov., four new lactic acid bacterial isolates from stingless bees Tetragonula carbonaria and Austroplebeia australis.</title>
        <authorList>
            <person name="Oliphant S.A."/>
            <person name="Watson-Haigh N.S."/>
            <person name="Sumby K.M."/>
            <person name="Gardner J."/>
            <person name="Groom S."/>
            <person name="Jiranek V."/>
        </authorList>
    </citation>
    <scope>NUCLEOTIDE SEQUENCE</scope>
    <source>
        <strain evidence="2">SGEP1_A5</strain>
    </source>
</reference>
<dbReference type="AlphaFoldDB" id="A0A976RQY7"/>
<dbReference type="InterPro" id="IPR028259">
    <property type="entry name" value="AP2-like_int_N"/>
</dbReference>
<organism evidence="2 3">
    <name type="scientific">Nicoliella spurrieriana</name>
    <dbReference type="NCBI Taxonomy" id="2925830"/>
    <lineage>
        <taxon>Bacteria</taxon>
        <taxon>Bacillati</taxon>
        <taxon>Bacillota</taxon>
        <taxon>Bacilli</taxon>
        <taxon>Lactobacillales</taxon>
        <taxon>Lactobacillaceae</taxon>
        <taxon>Nicoliella</taxon>
    </lineage>
</organism>
<dbReference type="Proteomes" id="UP000831181">
    <property type="component" value="Plasmid p1unnamed"/>
</dbReference>
<keyword evidence="2" id="KW-0614">Plasmid</keyword>
<dbReference type="EMBL" id="CP093360">
    <property type="protein sequence ID" value="UQS86169.1"/>
    <property type="molecule type" value="Genomic_DNA"/>
</dbReference>
<dbReference type="Pfam" id="PF14657">
    <property type="entry name" value="Arm-DNA-bind_4"/>
    <property type="match status" value="1"/>
</dbReference>